<proteinExistence type="predicted"/>
<dbReference type="AlphaFoldDB" id="A0A1E3NS92"/>
<feature type="signal peptide" evidence="3">
    <location>
        <begin position="1"/>
        <end position="17"/>
    </location>
</feature>
<dbReference type="GeneID" id="30181686"/>
<dbReference type="STRING" id="763406.A0A1E3NS92"/>
<dbReference type="InterPro" id="IPR021109">
    <property type="entry name" value="Peptidase_aspartic_dom_sf"/>
</dbReference>
<evidence type="ECO:0000259" key="4">
    <source>
        <dbReference type="PROSITE" id="PS51767"/>
    </source>
</evidence>
<dbReference type="RefSeq" id="XP_019019661.1">
    <property type="nucleotide sequence ID" value="XM_019164999.1"/>
</dbReference>
<evidence type="ECO:0000313" key="5">
    <source>
        <dbReference type="EMBL" id="ODQ48548.1"/>
    </source>
</evidence>
<dbReference type="GO" id="GO:0004190">
    <property type="term" value="F:aspartic-type endopeptidase activity"/>
    <property type="evidence" value="ECO:0007669"/>
    <property type="project" value="UniProtKB-ARBA"/>
</dbReference>
<organism evidence="5 6">
    <name type="scientific">Pichia membranifaciens NRRL Y-2026</name>
    <dbReference type="NCBI Taxonomy" id="763406"/>
    <lineage>
        <taxon>Eukaryota</taxon>
        <taxon>Fungi</taxon>
        <taxon>Dikarya</taxon>
        <taxon>Ascomycota</taxon>
        <taxon>Saccharomycotina</taxon>
        <taxon>Pichiomycetes</taxon>
        <taxon>Pichiales</taxon>
        <taxon>Pichiaceae</taxon>
        <taxon>Pichia</taxon>
    </lineage>
</organism>
<gene>
    <name evidence="5" type="ORF">PICMEDRAFT_83638</name>
</gene>
<dbReference type="Pfam" id="PF00026">
    <property type="entry name" value="Asp"/>
    <property type="match status" value="1"/>
</dbReference>
<dbReference type="Gene3D" id="2.40.70.10">
    <property type="entry name" value="Acid Proteases"/>
    <property type="match status" value="2"/>
</dbReference>
<dbReference type="SUPFAM" id="SSF50630">
    <property type="entry name" value="Acid proteases"/>
    <property type="match status" value="2"/>
</dbReference>
<name>A0A1E3NS92_9ASCO</name>
<feature type="region of interest" description="Disordered" evidence="2">
    <location>
        <begin position="294"/>
        <end position="316"/>
    </location>
</feature>
<evidence type="ECO:0000256" key="2">
    <source>
        <dbReference type="SAM" id="MobiDB-lite"/>
    </source>
</evidence>
<dbReference type="Proteomes" id="UP000094455">
    <property type="component" value="Unassembled WGS sequence"/>
</dbReference>
<keyword evidence="3" id="KW-0732">Signal</keyword>
<evidence type="ECO:0000313" key="6">
    <source>
        <dbReference type="Proteomes" id="UP000094455"/>
    </source>
</evidence>
<sequence length="718" mass="78068">MLLNPIVLSALLNAVNAFPLYKRDSNSSVAAANSTAEDKYLSFNFIHQDLSGAYLPTIQVAIGSSNQTLLLKLDTTTSDFWVNANTNEFCLAYYPIEDYLNETNPNDDWNDFNSELEAEFEDAFSDFEGAENSQFSTVETASANIESYLSERQSAVQSFLSQQKASVSQQIETYLTTATATGDDAWSTFEAGLPSQVNEIGATITSQTAAQALPFSGNPSLVTSYSQYSTASFTYVQVTGGYDENGPFDGSSDYPVASTLASWELLQKREDGWEKFTSGADKFFDDLKKRDEKTTTTKHHKSSASHKSKASSDVSQASKTTGVASFASKASRVSHHASSYTSTHASSYVYAPSPVLLSAYASASALATPSVDYETLEYIHELYNDCGLYGVFNESASTSFQSSDKLFVSSDESSYGILGSDSVSINNYSVNTTFGVSELSDSNVGVFGLGKTTENSTFVSFTDVLAQSGYILKSLYSFTIGLPSEITFGAINYSYLTYSNLTLFPLLNDTESIGLTLSGISLLAYDEDSSNNTIPVVQGKAQAFIDTTSQNTYFPQEVLDTLATSLNSTLNVTYVDSIESYVIYDNSSYSSLWDYEIVFDFQGAEYSLPLAEFAVTLNGTGPSNDTDSSDSFEFYSETDVYILSILPSDDDSIVLGLDFLTDNFLVVVDLEANEIGLAYSILGEEDEFIVIEDDIPGAIVAPYYDDFYGSDNVSKLSV</sequence>
<keyword evidence="6" id="KW-1185">Reference proteome</keyword>
<dbReference type="EMBL" id="KV454001">
    <property type="protein sequence ID" value="ODQ48548.1"/>
    <property type="molecule type" value="Genomic_DNA"/>
</dbReference>
<evidence type="ECO:0000256" key="3">
    <source>
        <dbReference type="SAM" id="SignalP"/>
    </source>
</evidence>
<reference evidence="5 6" key="1">
    <citation type="journal article" date="2016" name="Proc. Natl. Acad. Sci. U.S.A.">
        <title>Comparative genomics of biotechnologically important yeasts.</title>
        <authorList>
            <person name="Riley R."/>
            <person name="Haridas S."/>
            <person name="Wolfe K.H."/>
            <person name="Lopes M.R."/>
            <person name="Hittinger C.T."/>
            <person name="Goeker M."/>
            <person name="Salamov A.A."/>
            <person name="Wisecaver J.H."/>
            <person name="Long T.M."/>
            <person name="Calvey C.H."/>
            <person name="Aerts A.L."/>
            <person name="Barry K.W."/>
            <person name="Choi C."/>
            <person name="Clum A."/>
            <person name="Coughlan A.Y."/>
            <person name="Deshpande S."/>
            <person name="Douglass A.P."/>
            <person name="Hanson S.J."/>
            <person name="Klenk H.-P."/>
            <person name="LaButti K.M."/>
            <person name="Lapidus A."/>
            <person name="Lindquist E.A."/>
            <person name="Lipzen A.M."/>
            <person name="Meier-Kolthoff J.P."/>
            <person name="Ohm R.A."/>
            <person name="Otillar R.P."/>
            <person name="Pangilinan J.L."/>
            <person name="Peng Y."/>
            <person name="Rokas A."/>
            <person name="Rosa C.A."/>
            <person name="Scheuner C."/>
            <person name="Sibirny A.A."/>
            <person name="Slot J.C."/>
            <person name="Stielow J.B."/>
            <person name="Sun H."/>
            <person name="Kurtzman C.P."/>
            <person name="Blackwell M."/>
            <person name="Grigoriev I.V."/>
            <person name="Jeffries T.W."/>
        </authorList>
    </citation>
    <scope>NUCLEOTIDE SEQUENCE [LARGE SCALE GENOMIC DNA]</scope>
    <source>
        <strain evidence="5 6">NRRL Y-2026</strain>
    </source>
</reference>
<keyword evidence="1" id="KW-1015">Disulfide bond</keyword>
<evidence type="ECO:0000256" key="1">
    <source>
        <dbReference type="ARBA" id="ARBA00023157"/>
    </source>
</evidence>
<protein>
    <recommendedName>
        <fullName evidence="4">Peptidase A1 domain-containing protein</fullName>
    </recommendedName>
</protein>
<feature type="domain" description="Peptidase A1" evidence="4">
    <location>
        <begin position="56"/>
        <end position="678"/>
    </location>
</feature>
<dbReference type="InterPro" id="IPR033121">
    <property type="entry name" value="PEPTIDASE_A1"/>
</dbReference>
<feature type="compositionally biased region" description="Basic residues" evidence="2">
    <location>
        <begin position="296"/>
        <end position="309"/>
    </location>
</feature>
<feature type="chain" id="PRO_5009133480" description="Peptidase A1 domain-containing protein" evidence="3">
    <location>
        <begin position="18"/>
        <end position="718"/>
    </location>
</feature>
<dbReference type="PROSITE" id="PS51767">
    <property type="entry name" value="PEPTIDASE_A1"/>
    <property type="match status" value="1"/>
</dbReference>
<dbReference type="OrthoDB" id="28208at2759"/>
<accession>A0A1E3NS92</accession>